<dbReference type="NCBIfam" id="TIGR01784">
    <property type="entry name" value="T_den_put_tspse"/>
    <property type="match status" value="1"/>
</dbReference>
<keyword evidence="3" id="KW-1185">Reference proteome</keyword>
<reference evidence="2 3" key="1">
    <citation type="submission" date="2018-08" db="EMBL/GenBank/DDBJ databases">
        <title>Murine metabolic-syndrome-specific gut microbial biobank.</title>
        <authorList>
            <person name="Liu C."/>
        </authorList>
    </citation>
    <scope>NUCLEOTIDE SEQUENCE [LARGE SCALE GENOMIC DNA]</scope>
    <source>
        <strain evidence="2 3">28</strain>
    </source>
</reference>
<dbReference type="PANTHER" id="PTHR41317">
    <property type="entry name" value="PD-(D_E)XK NUCLEASE FAMILY TRANSPOSASE"/>
    <property type="match status" value="1"/>
</dbReference>
<dbReference type="Proteomes" id="UP000446866">
    <property type="component" value="Unassembled WGS sequence"/>
</dbReference>
<accession>A0A845QJG7</accession>
<dbReference type="InterPro" id="IPR010106">
    <property type="entry name" value="RpnA"/>
</dbReference>
<evidence type="ECO:0000256" key="1">
    <source>
        <dbReference type="SAM" id="MobiDB-lite"/>
    </source>
</evidence>
<protein>
    <submittedName>
        <fullName evidence="2">Rpn family recombination-promoting nuclease/putative transposase</fullName>
    </submittedName>
</protein>
<dbReference type="PANTHER" id="PTHR41317:SF1">
    <property type="entry name" value="PD-(D_E)XK NUCLEASE FAMILY TRANSPOSASE"/>
    <property type="match status" value="1"/>
</dbReference>
<gene>
    <name evidence="2" type="ORF">D0435_11780</name>
</gene>
<organism evidence="2 3">
    <name type="scientific">Anaerotruncus colihominis</name>
    <dbReference type="NCBI Taxonomy" id="169435"/>
    <lineage>
        <taxon>Bacteria</taxon>
        <taxon>Bacillati</taxon>
        <taxon>Bacillota</taxon>
        <taxon>Clostridia</taxon>
        <taxon>Eubacteriales</taxon>
        <taxon>Oscillospiraceae</taxon>
        <taxon>Anaerotruncus</taxon>
    </lineage>
</organism>
<proteinExistence type="predicted"/>
<name>A0A845QJG7_9FIRM</name>
<comment type="caution">
    <text evidence="2">The sequence shown here is derived from an EMBL/GenBank/DDBJ whole genome shotgun (WGS) entry which is preliminary data.</text>
</comment>
<dbReference type="AlphaFoldDB" id="A0A845QJG7"/>
<evidence type="ECO:0000313" key="3">
    <source>
        <dbReference type="Proteomes" id="UP000446866"/>
    </source>
</evidence>
<dbReference type="Pfam" id="PF12784">
    <property type="entry name" value="PDDEXK_2"/>
    <property type="match status" value="1"/>
</dbReference>
<sequence length="400" mass="46351">MDRRNGQRRLRSNRRSERSERWVFHYIFSRDAEENKQALIAIINVILGREADPIESIQIMNPYIYGEKPYMKGAVLDIKAQTSLGELLDIEMQNGNLEFYADRSVFYCGKLINLSLEKGEDYDKMKKSIVISIVKGNVLPQTKKLHSTFYFLESEEHFRLSETAEIHFVELEKVDVHKSIEEMDPLERLAAYMLFAGDRTQEMYVQDLIERGGEAVTMAERLFKELTEDQIAFEMREQQIKTEHALATLRFVEEKRKAELAQKEADMQKKEADVQKKEADVQKKEADVQKKEADVQKKEADVQKKEADVQKKEADVQKKEAEVESRQDELDIQQRALDIQQKELDVQQQELDIKQQALSVQQEQLHAQRRSIAITLKKAGIDVAQISILTGLSIEEVSSL</sequence>
<feature type="region of interest" description="Disordered" evidence="1">
    <location>
        <begin position="263"/>
        <end position="317"/>
    </location>
</feature>
<dbReference type="EMBL" id="QXWK01000022">
    <property type="protein sequence ID" value="NBH62332.1"/>
    <property type="molecule type" value="Genomic_DNA"/>
</dbReference>
<evidence type="ECO:0000313" key="2">
    <source>
        <dbReference type="EMBL" id="NBH62332.1"/>
    </source>
</evidence>